<gene>
    <name evidence="2" type="ORF">BCR34DRAFT_612328</name>
</gene>
<accession>A0A1Y1ZY52</accession>
<proteinExistence type="predicted"/>
<dbReference type="OrthoDB" id="20109at2759"/>
<dbReference type="AlphaFoldDB" id="A0A1Y1ZY52"/>
<organism evidence="2 3">
    <name type="scientific">Clohesyomyces aquaticus</name>
    <dbReference type="NCBI Taxonomy" id="1231657"/>
    <lineage>
        <taxon>Eukaryota</taxon>
        <taxon>Fungi</taxon>
        <taxon>Dikarya</taxon>
        <taxon>Ascomycota</taxon>
        <taxon>Pezizomycotina</taxon>
        <taxon>Dothideomycetes</taxon>
        <taxon>Pleosporomycetidae</taxon>
        <taxon>Pleosporales</taxon>
        <taxon>Lindgomycetaceae</taxon>
        <taxon>Clohesyomyces</taxon>
    </lineage>
</organism>
<evidence type="ECO:0000313" key="2">
    <source>
        <dbReference type="EMBL" id="ORY15158.1"/>
    </source>
</evidence>
<sequence length="264" mass="28357">MPPAAKKSSKPVFKTDIPFTETTWPHISPEDQNVIIDLLCTIFTPIGDHRRTHRPPSKGKKSNKRKRAASNEEPIPPPPPVSNHILIGMNTVTRHLSALAATSCPSTLLASISSPPAAKHQDGLHDLNPPHEPPPPNHSHEPPPTPLSLLILPHPSPSSSLPHAHLPTLVHLASLTHPSPKKSEPTRLVPLSSASEARLAAALHLPRVGAIGILESAVGEGVGVDALVGYVREKVGRVECKWIEEAVGAEWKGVRIEVQMPGKR</sequence>
<dbReference type="STRING" id="1231657.A0A1Y1ZY52"/>
<dbReference type="GO" id="GO:0000171">
    <property type="term" value="F:ribonuclease MRP activity"/>
    <property type="evidence" value="ECO:0007669"/>
    <property type="project" value="TreeGrafter"/>
</dbReference>
<dbReference type="GO" id="GO:0004526">
    <property type="term" value="F:ribonuclease P activity"/>
    <property type="evidence" value="ECO:0007669"/>
    <property type="project" value="TreeGrafter"/>
</dbReference>
<dbReference type="GO" id="GO:0005655">
    <property type="term" value="C:nucleolar ribonuclease P complex"/>
    <property type="evidence" value="ECO:0007669"/>
    <property type="project" value="TreeGrafter"/>
</dbReference>
<feature type="compositionally biased region" description="Basic and acidic residues" evidence="1">
    <location>
        <begin position="119"/>
        <end position="129"/>
    </location>
</feature>
<evidence type="ECO:0000313" key="3">
    <source>
        <dbReference type="Proteomes" id="UP000193144"/>
    </source>
</evidence>
<evidence type="ECO:0008006" key="4">
    <source>
        <dbReference type="Google" id="ProtNLM"/>
    </source>
</evidence>
<protein>
    <recommendedName>
        <fullName evidence="4">RNase P subunit Pop3-domain-containing protein</fullName>
    </recommendedName>
</protein>
<evidence type="ECO:0000256" key="1">
    <source>
        <dbReference type="SAM" id="MobiDB-lite"/>
    </source>
</evidence>
<feature type="compositionally biased region" description="Basic residues" evidence="1">
    <location>
        <begin position="50"/>
        <end position="68"/>
    </location>
</feature>
<dbReference type="GO" id="GO:0005829">
    <property type="term" value="C:cytosol"/>
    <property type="evidence" value="ECO:0007669"/>
    <property type="project" value="TreeGrafter"/>
</dbReference>
<keyword evidence="3" id="KW-1185">Reference proteome</keyword>
<dbReference type="GO" id="GO:0000172">
    <property type="term" value="C:ribonuclease MRP complex"/>
    <property type="evidence" value="ECO:0007669"/>
    <property type="project" value="TreeGrafter"/>
</dbReference>
<dbReference type="PANTHER" id="PTHR28272">
    <property type="entry name" value="RIBONUCLEASES P/MRP PROTEIN SUBUNIT POP3"/>
    <property type="match status" value="1"/>
</dbReference>
<dbReference type="Proteomes" id="UP000193144">
    <property type="component" value="Unassembled WGS sequence"/>
</dbReference>
<dbReference type="GO" id="GO:0008033">
    <property type="term" value="P:tRNA processing"/>
    <property type="evidence" value="ECO:0007669"/>
    <property type="project" value="InterPro"/>
</dbReference>
<reference evidence="2 3" key="1">
    <citation type="submission" date="2016-07" db="EMBL/GenBank/DDBJ databases">
        <title>Pervasive Adenine N6-methylation of Active Genes in Fungi.</title>
        <authorList>
            <consortium name="DOE Joint Genome Institute"/>
            <person name="Mondo S.J."/>
            <person name="Dannebaum R.O."/>
            <person name="Kuo R.C."/>
            <person name="Labutti K."/>
            <person name="Haridas S."/>
            <person name="Kuo A."/>
            <person name="Salamov A."/>
            <person name="Ahrendt S.R."/>
            <person name="Lipzen A."/>
            <person name="Sullivan W."/>
            <person name="Andreopoulos W.B."/>
            <person name="Clum A."/>
            <person name="Lindquist E."/>
            <person name="Daum C."/>
            <person name="Ramamoorthy G.K."/>
            <person name="Gryganskyi A."/>
            <person name="Culley D."/>
            <person name="Magnuson J.K."/>
            <person name="James T.Y."/>
            <person name="O'Malley M.A."/>
            <person name="Stajich J.E."/>
            <person name="Spatafora J.W."/>
            <person name="Visel A."/>
            <person name="Grigoriev I.V."/>
        </authorList>
    </citation>
    <scope>NUCLEOTIDE SEQUENCE [LARGE SCALE GENOMIC DNA]</scope>
    <source>
        <strain evidence="2 3">CBS 115471</strain>
    </source>
</reference>
<comment type="caution">
    <text evidence="2">The sequence shown here is derived from an EMBL/GenBank/DDBJ whole genome shotgun (WGS) entry which is preliminary data.</text>
</comment>
<dbReference type="InterPro" id="IPR013241">
    <property type="entry name" value="RNase_P_Pop3"/>
</dbReference>
<feature type="region of interest" description="Disordered" evidence="1">
    <location>
        <begin position="112"/>
        <end position="147"/>
    </location>
</feature>
<name>A0A1Y1ZY52_9PLEO</name>
<dbReference type="PANTHER" id="PTHR28272:SF1">
    <property type="entry name" value="RIBONUCLEASES P_MRP PROTEIN SUBUNIT POP3"/>
    <property type="match status" value="1"/>
</dbReference>
<feature type="region of interest" description="Disordered" evidence="1">
    <location>
        <begin position="47"/>
        <end position="85"/>
    </location>
</feature>
<dbReference type="GO" id="GO:0006364">
    <property type="term" value="P:rRNA processing"/>
    <property type="evidence" value="ECO:0007669"/>
    <property type="project" value="InterPro"/>
</dbReference>
<dbReference type="EMBL" id="MCFA01000027">
    <property type="protein sequence ID" value="ORY15158.1"/>
    <property type="molecule type" value="Genomic_DNA"/>
</dbReference>
<dbReference type="GO" id="GO:0034965">
    <property type="term" value="P:intronic box C/D snoRNA processing"/>
    <property type="evidence" value="ECO:0007669"/>
    <property type="project" value="TreeGrafter"/>
</dbReference>
<feature type="compositionally biased region" description="Pro residues" evidence="1">
    <location>
        <begin position="130"/>
        <end position="146"/>
    </location>
</feature>